<dbReference type="PANTHER" id="PTHR22902:SF27">
    <property type="entry name" value="PLECKSTRIN HOMOLOGY DOMAIN-CONTAINING FAMILY A MEMBER 3"/>
    <property type="match status" value="1"/>
</dbReference>
<name>Q5D8E7_SCHJA</name>
<evidence type="ECO:0000256" key="5">
    <source>
        <dbReference type="ARBA" id="ARBA00023136"/>
    </source>
</evidence>
<dbReference type="Pfam" id="PF00169">
    <property type="entry name" value="PH"/>
    <property type="match status" value="1"/>
</dbReference>
<evidence type="ECO:0000256" key="1">
    <source>
        <dbReference type="ARBA" id="ARBA00004170"/>
    </source>
</evidence>
<keyword evidence="5" id="KW-0472">Membrane</keyword>
<dbReference type="SUPFAM" id="SSF50729">
    <property type="entry name" value="PH domain-like"/>
    <property type="match status" value="1"/>
</dbReference>
<dbReference type="GO" id="GO:0005769">
    <property type="term" value="C:early endosome"/>
    <property type="evidence" value="ECO:0007669"/>
    <property type="project" value="TreeGrafter"/>
</dbReference>
<organism evidence="7">
    <name type="scientific">Schistosoma japonicum</name>
    <name type="common">Blood fluke</name>
    <dbReference type="NCBI Taxonomy" id="6182"/>
    <lineage>
        <taxon>Eukaryota</taxon>
        <taxon>Metazoa</taxon>
        <taxon>Spiralia</taxon>
        <taxon>Lophotrochozoa</taxon>
        <taxon>Platyhelminthes</taxon>
        <taxon>Trematoda</taxon>
        <taxon>Digenea</taxon>
        <taxon>Strigeidida</taxon>
        <taxon>Schistosomatoidea</taxon>
        <taxon>Schistosomatidae</taxon>
        <taxon>Schistosoma</taxon>
    </lineage>
</organism>
<dbReference type="InterPro" id="IPR011993">
    <property type="entry name" value="PH-like_dom_sf"/>
</dbReference>
<feature type="domain" description="PH" evidence="6">
    <location>
        <begin position="1"/>
        <end position="92"/>
    </location>
</feature>
<dbReference type="GO" id="GO:0001881">
    <property type="term" value="P:receptor recycling"/>
    <property type="evidence" value="ECO:0007669"/>
    <property type="project" value="TreeGrafter"/>
</dbReference>
<evidence type="ECO:0000313" key="7">
    <source>
        <dbReference type="EMBL" id="AAW27909.1"/>
    </source>
</evidence>
<dbReference type="GO" id="GO:0042147">
    <property type="term" value="P:retrograde transport, endosome to Golgi"/>
    <property type="evidence" value="ECO:0007669"/>
    <property type="project" value="TreeGrafter"/>
</dbReference>
<evidence type="ECO:0000256" key="2">
    <source>
        <dbReference type="ARBA" id="ARBA00004198"/>
    </source>
</evidence>
<keyword evidence="3" id="KW-0597">Phosphoprotein</keyword>
<dbReference type="GO" id="GO:0055037">
    <property type="term" value="C:recycling endosome"/>
    <property type="evidence" value="ECO:0007669"/>
    <property type="project" value="TreeGrafter"/>
</dbReference>
<dbReference type="GO" id="GO:0005802">
    <property type="term" value="C:trans-Golgi network"/>
    <property type="evidence" value="ECO:0007669"/>
    <property type="project" value="TreeGrafter"/>
</dbReference>
<protein>
    <submittedName>
        <fullName evidence="7">SJCHGC04408 protein</fullName>
    </submittedName>
</protein>
<evidence type="ECO:0000256" key="4">
    <source>
        <dbReference type="ARBA" id="ARBA00023034"/>
    </source>
</evidence>
<sequence>MEGVLLKWTNYLSGWQQRYFILDDGVLSYYRSKEEMNSGCKGSVKLSVCDVIVHSSDPRKFDLILGEQRYYLRALSQSDRQRWIVALGSSKVGTTLLKAEDVNIYEPSQTQLIDNHRSELRLYHNLMVQQVKDIQSQLKEGTIPDMTRIDELTSMLNASCSTFLIALDELMILSNAQAPWLSSIVARTNLETSPATFRNIILILLNYIHQIWVIMYIHH</sequence>
<reference evidence="7" key="2">
    <citation type="journal article" date="2006" name="PLoS Pathog.">
        <title>New perspectives on host-parasite interplay by comparative transcriptomic and proteomic analyses of Schistosoma japonicum.</title>
        <authorList>
            <person name="Liu F."/>
            <person name="Lu J."/>
            <person name="Hu W."/>
            <person name="Wang S.Y."/>
            <person name="Cui S.J."/>
            <person name="Chi M."/>
            <person name="Yan Q."/>
            <person name="Wang X.R."/>
            <person name="Song H.D."/>
            <person name="Xu X.N."/>
            <person name="Wang J.J."/>
            <person name="Zhang X.L."/>
            <person name="Zhang X."/>
            <person name="Wang Z.Q."/>
            <person name="Xue C.L."/>
            <person name="Brindley P.J."/>
            <person name="McManus D.P."/>
            <person name="Yang P.Y."/>
            <person name="Feng Z."/>
            <person name="Chen Z."/>
            <person name="Han Z.G."/>
        </authorList>
    </citation>
    <scope>NUCLEOTIDE SEQUENCE</scope>
</reference>
<comment type="subcellular location">
    <subcellularLocation>
        <location evidence="2">Golgi apparatus</location>
        <location evidence="2">trans-Golgi network membrane</location>
    </subcellularLocation>
    <subcellularLocation>
        <location evidence="1">Membrane</location>
        <topology evidence="1">Peripheral membrane protein</topology>
    </subcellularLocation>
</comment>
<evidence type="ECO:0000256" key="3">
    <source>
        <dbReference type="ARBA" id="ARBA00022553"/>
    </source>
</evidence>
<dbReference type="CDD" id="cd01247">
    <property type="entry name" value="PH_FAPP1_FAPP2"/>
    <property type="match status" value="1"/>
</dbReference>
<keyword evidence="4" id="KW-0333">Golgi apparatus</keyword>
<dbReference type="AlphaFoldDB" id="Q5D8E7"/>
<dbReference type="FunFam" id="2.30.29.30:FF:000085">
    <property type="entry name" value="Pleckstrin homology domain-containing family A member 8"/>
    <property type="match status" value="1"/>
</dbReference>
<dbReference type="InterPro" id="IPR045188">
    <property type="entry name" value="Boi1/Boi2-like"/>
</dbReference>
<dbReference type="PROSITE" id="PS50003">
    <property type="entry name" value="PH_DOMAIN"/>
    <property type="match status" value="1"/>
</dbReference>
<dbReference type="InterPro" id="IPR001849">
    <property type="entry name" value="PH_domain"/>
</dbReference>
<reference evidence="7" key="1">
    <citation type="submission" date="2004-11" db="EMBL/GenBank/DDBJ databases">
        <title>The full-length cDNA sequences of Schistosoma japonicum genes.</title>
        <authorList>
            <person name="Han Z."/>
        </authorList>
    </citation>
    <scope>NUCLEOTIDE SEQUENCE</scope>
</reference>
<dbReference type="SMART" id="SM00233">
    <property type="entry name" value="PH"/>
    <property type="match status" value="1"/>
</dbReference>
<dbReference type="EMBL" id="AY816177">
    <property type="protein sequence ID" value="AAW27909.1"/>
    <property type="molecule type" value="mRNA"/>
</dbReference>
<dbReference type="PANTHER" id="PTHR22902">
    <property type="entry name" value="SESQUIPEDALIAN"/>
    <property type="match status" value="1"/>
</dbReference>
<dbReference type="GO" id="GO:0016020">
    <property type="term" value="C:membrane"/>
    <property type="evidence" value="ECO:0007669"/>
    <property type="project" value="UniProtKB-SubCell"/>
</dbReference>
<proteinExistence type="evidence at transcript level"/>
<dbReference type="Gene3D" id="2.30.29.30">
    <property type="entry name" value="Pleckstrin-homology domain (PH domain)/Phosphotyrosine-binding domain (PTB)"/>
    <property type="match status" value="1"/>
</dbReference>
<dbReference type="GO" id="GO:0005829">
    <property type="term" value="C:cytosol"/>
    <property type="evidence" value="ECO:0007669"/>
    <property type="project" value="GOC"/>
</dbReference>
<accession>Q5D8E7</accession>
<evidence type="ECO:0000259" key="6">
    <source>
        <dbReference type="PROSITE" id="PS50003"/>
    </source>
</evidence>
<dbReference type="GO" id="GO:0007032">
    <property type="term" value="P:endosome organization"/>
    <property type="evidence" value="ECO:0007669"/>
    <property type="project" value="TreeGrafter"/>
</dbReference>